<feature type="region of interest" description="Disordered" evidence="1">
    <location>
        <begin position="162"/>
        <end position="192"/>
    </location>
</feature>
<dbReference type="Proteomes" id="UP000580910">
    <property type="component" value="Unassembled WGS sequence"/>
</dbReference>
<comment type="caution">
    <text evidence="2">The sequence shown here is derived from an EMBL/GenBank/DDBJ whole genome shotgun (WGS) entry which is preliminary data.</text>
</comment>
<accession>A0A7W3PAB5</accession>
<organism evidence="2 3">
    <name type="scientific">Nocardioides ginsengisegetis</name>
    <dbReference type="NCBI Taxonomy" id="661491"/>
    <lineage>
        <taxon>Bacteria</taxon>
        <taxon>Bacillati</taxon>
        <taxon>Actinomycetota</taxon>
        <taxon>Actinomycetes</taxon>
        <taxon>Propionibacteriales</taxon>
        <taxon>Nocardioidaceae</taxon>
        <taxon>Nocardioides</taxon>
    </lineage>
</organism>
<reference evidence="2 3" key="1">
    <citation type="submission" date="2020-07" db="EMBL/GenBank/DDBJ databases">
        <title>Sequencing the genomes of 1000 actinobacteria strains.</title>
        <authorList>
            <person name="Klenk H.-P."/>
        </authorList>
    </citation>
    <scope>NUCLEOTIDE SEQUENCE [LARGE SCALE GENOMIC DNA]</scope>
    <source>
        <strain evidence="2 3">DSM 21349</strain>
    </source>
</reference>
<name>A0A7W3PAB5_9ACTN</name>
<dbReference type="RefSeq" id="WP_182539948.1">
    <property type="nucleotide sequence ID" value="NZ_JACGXA010000001.1"/>
</dbReference>
<evidence type="ECO:0000313" key="2">
    <source>
        <dbReference type="EMBL" id="MBA8804433.1"/>
    </source>
</evidence>
<sequence>MRLVRIGAPLGAAALLVAVGLHGLGGSSAAPASMGTPSVVEKPRLVMVSGRDDHGMVAEEKVPLYDGPDAAHQVDAVYDGTLAEVLSIDGQMLQVRTVEGRPAIGWVDDFFLRGEVRLVGKAPSCASSIDGRSREGGTIVVVRQLRQGRVFVESVTPPVTSGWASRDDVQELPPQGPQCGDIPLDDKHAHHH</sequence>
<evidence type="ECO:0000313" key="3">
    <source>
        <dbReference type="Proteomes" id="UP000580910"/>
    </source>
</evidence>
<protein>
    <submittedName>
        <fullName evidence="2">Uncharacterized protein</fullName>
    </submittedName>
</protein>
<keyword evidence="3" id="KW-1185">Reference proteome</keyword>
<dbReference type="AlphaFoldDB" id="A0A7W3PAB5"/>
<gene>
    <name evidence="2" type="ORF">FB382_002724</name>
</gene>
<evidence type="ECO:0000256" key="1">
    <source>
        <dbReference type="SAM" id="MobiDB-lite"/>
    </source>
</evidence>
<proteinExistence type="predicted"/>
<dbReference type="EMBL" id="JACGXA010000001">
    <property type="protein sequence ID" value="MBA8804433.1"/>
    <property type="molecule type" value="Genomic_DNA"/>
</dbReference>